<dbReference type="AlphaFoldDB" id="A0A0C3GHK4"/>
<feature type="non-terminal residue" evidence="1">
    <location>
        <position position="1"/>
    </location>
</feature>
<dbReference type="OrthoDB" id="2142724at2759"/>
<gene>
    <name evidence="1" type="ORF">PILCRDRAFT_54163</name>
</gene>
<sequence length="57" mass="6474">GILHLEVLDHSFSGKEFQDFVSGVLDRMQPWPFPNSVLIMDNASIHKVPGIHEMVEE</sequence>
<evidence type="ECO:0008006" key="3">
    <source>
        <dbReference type="Google" id="ProtNLM"/>
    </source>
</evidence>
<organism evidence="1 2">
    <name type="scientific">Piloderma croceum (strain F 1598)</name>
    <dbReference type="NCBI Taxonomy" id="765440"/>
    <lineage>
        <taxon>Eukaryota</taxon>
        <taxon>Fungi</taxon>
        <taxon>Dikarya</taxon>
        <taxon>Basidiomycota</taxon>
        <taxon>Agaricomycotina</taxon>
        <taxon>Agaricomycetes</taxon>
        <taxon>Agaricomycetidae</taxon>
        <taxon>Atheliales</taxon>
        <taxon>Atheliaceae</taxon>
        <taxon>Piloderma</taxon>
    </lineage>
</organism>
<dbReference type="InParanoid" id="A0A0C3GHK4"/>
<protein>
    <recommendedName>
        <fullName evidence="3">Tc1-like transposase DDE domain-containing protein</fullName>
    </recommendedName>
</protein>
<name>A0A0C3GHK4_PILCF</name>
<evidence type="ECO:0000313" key="2">
    <source>
        <dbReference type="Proteomes" id="UP000054166"/>
    </source>
</evidence>
<proteinExistence type="predicted"/>
<reference evidence="1 2" key="1">
    <citation type="submission" date="2014-04" db="EMBL/GenBank/DDBJ databases">
        <authorList>
            <consortium name="DOE Joint Genome Institute"/>
            <person name="Kuo A."/>
            <person name="Tarkka M."/>
            <person name="Buscot F."/>
            <person name="Kohler A."/>
            <person name="Nagy L.G."/>
            <person name="Floudas D."/>
            <person name="Copeland A."/>
            <person name="Barry K.W."/>
            <person name="Cichocki N."/>
            <person name="Veneault-Fourrey C."/>
            <person name="LaButti K."/>
            <person name="Lindquist E.A."/>
            <person name="Lipzen A."/>
            <person name="Lundell T."/>
            <person name="Morin E."/>
            <person name="Murat C."/>
            <person name="Sun H."/>
            <person name="Tunlid A."/>
            <person name="Henrissat B."/>
            <person name="Grigoriev I.V."/>
            <person name="Hibbett D.S."/>
            <person name="Martin F."/>
            <person name="Nordberg H.P."/>
            <person name="Cantor M.N."/>
            <person name="Hua S.X."/>
        </authorList>
    </citation>
    <scope>NUCLEOTIDE SEQUENCE [LARGE SCALE GENOMIC DNA]</scope>
    <source>
        <strain evidence="1 2">F 1598</strain>
    </source>
</reference>
<keyword evidence="2" id="KW-1185">Reference proteome</keyword>
<dbReference type="Proteomes" id="UP000054166">
    <property type="component" value="Unassembled WGS sequence"/>
</dbReference>
<dbReference type="HOGENOM" id="CLU_188058_0_1_1"/>
<evidence type="ECO:0000313" key="1">
    <source>
        <dbReference type="EMBL" id="KIM91129.1"/>
    </source>
</evidence>
<accession>A0A0C3GHK4</accession>
<dbReference type="EMBL" id="KN832972">
    <property type="protein sequence ID" value="KIM91129.1"/>
    <property type="molecule type" value="Genomic_DNA"/>
</dbReference>
<reference evidence="2" key="2">
    <citation type="submission" date="2015-01" db="EMBL/GenBank/DDBJ databases">
        <title>Evolutionary Origins and Diversification of the Mycorrhizal Mutualists.</title>
        <authorList>
            <consortium name="DOE Joint Genome Institute"/>
            <consortium name="Mycorrhizal Genomics Consortium"/>
            <person name="Kohler A."/>
            <person name="Kuo A."/>
            <person name="Nagy L.G."/>
            <person name="Floudas D."/>
            <person name="Copeland A."/>
            <person name="Barry K.W."/>
            <person name="Cichocki N."/>
            <person name="Veneault-Fourrey C."/>
            <person name="LaButti K."/>
            <person name="Lindquist E.A."/>
            <person name="Lipzen A."/>
            <person name="Lundell T."/>
            <person name="Morin E."/>
            <person name="Murat C."/>
            <person name="Riley R."/>
            <person name="Ohm R."/>
            <person name="Sun H."/>
            <person name="Tunlid A."/>
            <person name="Henrissat B."/>
            <person name="Grigoriev I.V."/>
            <person name="Hibbett D.S."/>
            <person name="Martin F."/>
        </authorList>
    </citation>
    <scope>NUCLEOTIDE SEQUENCE [LARGE SCALE GENOMIC DNA]</scope>
    <source>
        <strain evidence="2">F 1598</strain>
    </source>
</reference>
<feature type="non-terminal residue" evidence="1">
    <location>
        <position position="57"/>
    </location>
</feature>